<dbReference type="EMBL" id="BMEC01000009">
    <property type="protein sequence ID" value="GGC40819.1"/>
    <property type="molecule type" value="Genomic_DNA"/>
</dbReference>
<evidence type="ECO:0008006" key="3">
    <source>
        <dbReference type="Google" id="ProtNLM"/>
    </source>
</evidence>
<evidence type="ECO:0000313" key="1">
    <source>
        <dbReference type="EMBL" id="GGC40819.1"/>
    </source>
</evidence>
<protein>
    <recommendedName>
        <fullName evidence="3">DUF4625 domain-containing protein</fullName>
    </recommendedName>
</protein>
<dbReference type="Proteomes" id="UP000636010">
    <property type="component" value="Unassembled WGS sequence"/>
</dbReference>
<sequence>MKLIKCLIAILFFAACNDKKEKVQEMSDYIDVLIDYKEDTIESGDSVYAKIYLNNDQLYEIALKNNIHNYLSMSFWDGNDNTDLKYLELKSDTGYIKFLPEFPKDSSGYHYWQFGIFIKFTPSEADYDTAFVTKSRIFIK</sequence>
<gene>
    <name evidence="1" type="ORF">GCM10011506_27990</name>
</gene>
<evidence type="ECO:0000313" key="2">
    <source>
        <dbReference type="Proteomes" id="UP000636010"/>
    </source>
</evidence>
<name>A0ABQ1MHV9_9BACT</name>
<reference evidence="2" key="1">
    <citation type="journal article" date="2019" name="Int. J. Syst. Evol. Microbiol.">
        <title>The Global Catalogue of Microorganisms (GCM) 10K type strain sequencing project: providing services to taxonomists for standard genome sequencing and annotation.</title>
        <authorList>
            <consortium name="The Broad Institute Genomics Platform"/>
            <consortium name="The Broad Institute Genome Sequencing Center for Infectious Disease"/>
            <person name="Wu L."/>
            <person name="Ma J."/>
        </authorList>
    </citation>
    <scope>NUCLEOTIDE SEQUENCE [LARGE SCALE GENOMIC DNA]</scope>
    <source>
        <strain evidence="2">CGMCC 1.10832</strain>
    </source>
</reference>
<dbReference type="RefSeq" id="WP_188464524.1">
    <property type="nucleotide sequence ID" value="NZ_BAABHU010000009.1"/>
</dbReference>
<accession>A0ABQ1MHV9</accession>
<comment type="caution">
    <text evidence="1">The sequence shown here is derived from an EMBL/GenBank/DDBJ whole genome shotgun (WGS) entry which is preliminary data.</text>
</comment>
<dbReference type="PROSITE" id="PS51257">
    <property type="entry name" value="PROKAR_LIPOPROTEIN"/>
    <property type="match status" value="1"/>
</dbReference>
<keyword evidence="2" id="KW-1185">Reference proteome</keyword>
<proteinExistence type="predicted"/>
<organism evidence="1 2">
    <name type="scientific">Marivirga lumbricoides</name>
    <dbReference type="NCBI Taxonomy" id="1046115"/>
    <lineage>
        <taxon>Bacteria</taxon>
        <taxon>Pseudomonadati</taxon>
        <taxon>Bacteroidota</taxon>
        <taxon>Cytophagia</taxon>
        <taxon>Cytophagales</taxon>
        <taxon>Marivirgaceae</taxon>
        <taxon>Marivirga</taxon>
    </lineage>
</organism>